<organism evidence="1 2">
    <name type="scientific">Sporosarcina globispora</name>
    <name type="common">Bacillus globisporus</name>
    <dbReference type="NCBI Taxonomy" id="1459"/>
    <lineage>
        <taxon>Bacteria</taxon>
        <taxon>Bacillati</taxon>
        <taxon>Bacillota</taxon>
        <taxon>Bacilli</taxon>
        <taxon>Bacillales</taxon>
        <taxon>Caryophanaceae</taxon>
        <taxon>Sporosarcina</taxon>
    </lineage>
</organism>
<protein>
    <submittedName>
        <fullName evidence="1">Uncharacterized protein</fullName>
    </submittedName>
</protein>
<proteinExistence type="predicted"/>
<gene>
    <name evidence="1" type="ORF">AF332_22475</name>
</gene>
<evidence type="ECO:0000313" key="1">
    <source>
        <dbReference type="EMBL" id="KON89301.1"/>
    </source>
</evidence>
<dbReference type="RefSeq" id="WP_053436671.1">
    <property type="nucleotide sequence ID" value="NZ_LGUF01000007.1"/>
</dbReference>
<dbReference type="OrthoDB" id="2917292at2"/>
<keyword evidence="2" id="KW-1185">Reference proteome</keyword>
<comment type="caution">
    <text evidence="1">The sequence shown here is derived from an EMBL/GenBank/DDBJ whole genome shotgun (WGS) entry which is preliminary data.</text>
</comment>
<reference evidence="2" key="1">
    <citation type="submission" date="2015-07" db="EMBL/GenBank/DDBJ databases">
        <title>Fjat-10036 dsm4.</title>
        <authorList>
            <person name="Liu B."/>
            <person name="Wang J."/>
            <person name="Zhu Y."/>
            <person name="Liu G."/>
            <person name="Chen Q."/>
            <person name="Chen Z."/>
            <person name="Lan J."/>
            <person name="Che J."/>
            <person name="Ge C."/>
            <person name="Shi H."/>
            <person name="Pan Z."/>
            <person name="Liu X."/>
        </authorList>
    </citation>
    <scope>NUCLEOTIDE SEQUENCE [LARGE SCALE GENOMIC DNA]</scope>
    <source>
        <strain evidence="2">DSM 4</strain>
    </source>
</reference>
<dbReference type="Proteomes" id="UP000037109">
    <property type="component" value="Unassembled WGS sequence"/>
</dbReference>
<dbReference type="AlphaFoldDB" id="A0A0M0GIP1"/>
<evidence type="ECO:0000313" key="2">
    <source>
        <dbReference type="Proteomes" id="UP000037109"/>
    </source>
</evidence>
<dbReference type="PATRIC" id="fig|1459.3.peg.4954"/>
<name>A0A0M0GIP1_SPOGL</name>
<dbReference type="EMBL" id="LGUF01000007">
    <property type="protein sequence ID" value="KON89301.1"/>
    <property type="molecule type" value="Genomic_DNA"/>
</dbReference>
<accession>A0A0M0GIP1</accession>
<sequence>MKFENEKAYRVKSLSQDILEHLMEDSTSYNCEDLKHVIEMLARSVSDLVTLYTDREGDHETAFKGTISKMRISYNVLQYKETSKLVRKQDKYHPQPGIEGYK</sequence>